<sequence>MTQSIQNTTAPSIQFSQEESTERGRDHTAHPLSAAPAAIPLTKTETTDSTKSRRSSLAAFADRLRSRSRSKSRSRSQRNSIDGDEIPEEFEYSTRKSSDMTGEYGEIIRAQTVFMEKLRKEQAEKHITHNVDGIPIPPPVNHQRRRSSLSQILGLEKPLLAL</sequence>
<gene>
    <name evidence="2" type="ORF">K457DRAFT_133440</name>
</gene>
<dbReference type="OrthoDB" id="2381832at2759"/>
<dbReference type="Proteomes" id="UP000078512">
    <property type="component" value="Unassembled WGS sequence"/>
</dbReference>
<organism evidence="2 3">
    <name type="scientific">Linnemannia elongata AG-77</name>
    <dbReference type="NCBI Taxonomy" id="1314771"/>
    <lineage>
        <taxon>Eukaryota</taxon>
        <taxon>Fungi</taxon>
        <taxon>Fungi incertae sedis</taxon>
        <taxon>Mucoromycota</taxon>
        <taxon>Mortierellomycotina</taxon>
        <taxon>Mortierellomycetes</taxon>
        <taxon>Mortierellales</taxon>
        <taxon>Mortierellaceae</taxon>
        <taxon>Linnemannia</taxon>
    </lineage>
</organism>
<feature type="compositionally biased region" description="Acidic residues" evidence="1">
    <location>
        <begin position="82"/>
        <end position="91"/>
    </location>
</feature>
<feature type="compositionally biased region" description="Polar residues" evidence="1">
    <location>
        <begin position="1"/>
        <end position="18"/>
    </location>
</feature>
<evidence type="ECO:0000256" key="1">
    <source>
        <dbReference type="SAM" id="MobiDB-lite"/>
    </source>
</evidence>
<evidence type="ECO:0000313" key="2">
    <source>
        <dbReference type="EMBL" id="OAQ34407.1"/>
    </source>
</evidence>
<feature type="region of interest" description="Disordered" evidence="1">
    <location>
        <begin position="1"/>
        <end position="100"/>
    </location>
</feature>
<evidence type="ECO:0000313" key="3">
    <source>
        <dbReference type="Proteomes" id="UP000078512"/>
    </source>
</evidence>
<accession>A0A197K9N1</accession>
<feature type="compositionally biased region" description="Basic residues" evidence="1">
    <location>
        <begin position="66"/>
        <end position="76"/>
    </location>
</feature>
<protein>
    <submittedName>
        <fullName evidence="2">Uncharacterized protein</fullName>
    </submittedName>
</protein>
<reference evidence="2 3" key="1">
    <citation type="submission" date="2016-05" db="EMBL/GenBank/DDBJ databases">
        <title>Genome sequencing reveals origins of a unique bacterial endosymbiosis in the earliest lineages of terrestrial Fungi.</title>
        <authorList>
            <consortium name="DOE Joint Genome Institute"/>
            <person name="Uehling J."/>
            <person name="Gryganskyi A."/>
            <person name="Hameed K."/>
            <person name="Tschaplinski T."/>
            <person name="Misztal P."/>
            <person name="Wu S."/>
            <person name="Desiro A."/>
            <person name="Vande Pol N."/>
            <person name="Du Z.-Y."/>
            <person name="Zienkiewicz A."/>
            <person name="Zienkiewicz K."/>
            <person name="Morin E."/>
            <person name="Tisserant E."/>
            <person name="Splivallo R."/>
            <person name="Hainaut M."/>
            <person name="Henrissat B."/>
            <person name="Ohm R."/>
            <person name="Kuo A."/>
            <person name="Yan J."/>
            <person name="Lipzen A."/>
            <person name="Nolan M."/>
            <person name="Labutti K."/>
            <person name="Barry K."/>
            <person name="Goldstein A."/>
            <person name="Labbe J."/>
            <person name="Schadt C."/>
            <person name="Tuskan G."/>
            <person name="Grigoriev I."/>
            <person name="Martin F."/>
            <person name="Vilgalys R."/>
            <person name="Bonito G."/>
        </authorList>
    </citation>
    <scope>NUCLEOTIDE SEQUENCE [LARGE SCALE GENOMIC DNA]</scope>
    <source>
        <strain evidence="2 3">AG-77</strain>
    </source>
</reference>
<dbReference type="AlphaFoldDB" id="A0A197K9N1"/>
<keyword evidence="3" id="KW-1185">Reference proteome</keyword>
<name>A0A197K9N1_9FUNG</name>
<dbReference type="EMBL" id="KV442017">
    <property type="protein sequence ID" value="OAQ34407.1"/>
    <property type="molecule type" value="Genomic_DNA"/>
</dbReference>
<feature type="compositionally biased region" description="Basic and acidic residues" evidence="1">
    <location>
        <begin position="20"/>
        <end position="29"/>
    </location>
</feature>
<proteinExistence type="predicted"/>